<dbReference type="Gene3D" id="1.10.3720.10">
    <property type="entry name" value="MetI-like"/>
    <property type="match status" value="1"/>
</dbReference>
<evidence type="ECO:0000256" key="5">
    <source>
        <dbReference type="ARBA" id="ARBA00022989"/>
    </source>
</evidence>
<feature type="domain" description="ABC transmembrane type-1" evidence="8">
    <location>
        <begin position="1"/>
        <end position="110"/>
    </location>
</feature>
<keyword evidence="6 7" id="KW-0472">Membrane</keyword>
<dbReference type="GO" id="GO:0055085">
    <property type="term" value="P:transmembrane transport"/>
    <property type="evidence" value="ECO:0007669"/>
    <property type="project" value="InterPro"/>
</dbReference>
<accession>X1NLA9</accession>
<evidence type="ECO:0000256" key="4">
    <source>
        <dbReference type="ARBA" id="ARBA00022692"/>
    </source>
</evidence>
<proteinExistence type="predicted"/>
<dbReference type="AlphaFoldDB" id="X1NLA9"/>
<sequence>MIFLLAGLENIPQEVYEASVIDGANRIQTFFRITLPLLKRAITFVVVADTVINFLLFAPIYLLTRGGPTGSTNLLMFEAYSNAFVYANMNRAAAITSILLIIAAIIAVIEFKILKPEFEY</sequence>
<dbReference type="PANTHER" id="PTHR30193">
    <property type="entry name" value="ABC TRANSPORTER PERMEASE PROTEIN"/>
    <property type="match status" value="1"/>
</dbReference>
<dbReference type="InterPro" id="IPR000515">
    <property type="entry name" value="MetI-like"/>
</dbReference>
<comment type="caution">
    <text evidence="9">The sequence shown here is derived from an EMBL/GenBank/DDBJ whole genome shotgun (WGS) entry which is preliminary data.</text>
</comment>
<dbReference type="CDD" id="cd06261">
    <property type="entry name" value="TM_PBP2"/>
    <property type="match status" value="1"/>
</dbReference>
<comment type="subcellular location">
    <subcellularLocation>
        <location evidence="1">Cell membrane</location>
        <topology evidence="1">Multi-pass membrane protein</topology>
    </subcellularLocation>
</comment>
<keyword evidence="2" id="KW-0813">Transport</keyword>
<dbReference type="InterPro" id="IPR051393">
    <property type="entry name" value="ABC_transporter_permease"/>
</dbReference>
<organism evidence="9">
    <name type="scientific">marine sediment metagenome</name>
    <dbReference type="NCBI Taxonomy" id="412755"/>
    <lineage>
        <taxon>unclassified sequences</taxon>
        <taxon>metagenomes</taxon>
        <taxon>ecological metagenomes</taxon>
    </lineage>
</organism>
<keyword evidence="4 7" id="KW-0812">Transmembrane</keyword>
<reference evidence="9" key="1">
    <citation type="journal article" date="2014" name="Front. Microbiol.">
        <title>High frequency of phylogenetically diverse reductive dehalogenase-homologous genes in deep subseafloor sedimentary metagenomes.</title>
        <authorList>
            <person name="Kawai M."/>
            <person name="Futagami T."/>
            <person name="Toyoda A."/>
            <person name="Takaki Y."/>
            <person name="Nishi S."/>
            <person name="Hori S."/>
            <person name="Arai W."/>
            <person name="Tsubouchi T."/>
            <person name="Morono Y."/>
            <person name="Uchiyama I."/>
            <person name="Ito T."/>
            <person name="Fujiyama A."/>
            <person name="Inagaki F."/>
            <person name="Takami H."/>
        </authorList>
    </citation>
    <scope>NUCLEOTIDE SEQUENCE</scope>
    <source>
        <strain evidence="9">Expedition CK06-06</strain>
    </source>
</reference>
<dbReference type="SUPFAM" id="SSF161098">
    <property type="entry name" value="MetI-like"/>
    <property type="match status" value="1"/>
</dbReference>
<dbReference type="PROSITE" id="PS50928">
    <property type="entry name" value="ABC_TM1"/>
    <property type="match status" value="1"/>
</dbReference>
<evidence type="ECO:0000256" key="7">
    <source>
        <dbReference type="SAM" id="Phobius"/>
    </source>
</evidence>
<evidence type="ECO:0000256" key="1">
    <source>
        <dbReference type="ARBA" id="ARBA00004651"/>
    </source>
</evidence>
<dbReference type="InterPro" id="IPR035906">
    <property type="entry name" value="MetI-like_sf"/>
</dbReference>
<dbReference type="PANTHER" id="PTHR30193:SF37">
    <property type="entry name" value="INNER MEMBRANE ABC TRANSPORTER PERMEASE PROTEIN YCJO"/>
    <property type="match status" value="1"/>
</dbReference>
<keyword evidence="5 7" id="KW-1133">Transmembrane helix</keyword>
<feature type="transmembrane region" description="Helical" evidence="7">
    <location>
        <begin position="83"/>
        <end position="109"/>
    </location>
</feature>
<name>X1NLA9_9ZZZZ</name>
<dbReference type="Pfam" id="PF00528">
    <property type="entry name" value="BPD_transp_1"/>
    <property type="match status" value="1"/>
</dbReference>
<dbReference type="GO" id="GO:0005886">
    <property type="term" value="C:plasma membrane"/>
    <property type="evidence" value="ECO:0007669"/>
    <property type="project" value="UniProtKB-SubCell"/>
</dbReference>
<keyword evidence="3" id="KW-1003">Cell membrane</keyword>
<feature type="transmembrane region" description="Helical" evidence="7">
    <location>
        <begin position="41"/>
        <end position="63"/>
    </location>
</feature>
<evidence type="ECO:0000256" key="2">
    <source>
        <dbReference type="ARBA" id="ARBA00022448"/>
    </source>
</evidence>
<protein>
    <recommendedName>
        <fullName evidence="8">ABC transmembrane type-1 domain-containing protein</fullName>
    </recommendedName>
</protein>
<dbReference type="EMBL" id="BARV01016485">
    <property type="protein sequence ID" value="GAI27585.1"/>
    <property type="molecule type" value="Genomic_DNA"/>
</dbReference>
<evidence type="ECO:0000256" key="6">
    <source>
        <dbReference type="ARBA" id="ARBA00023136"/>
    </source>
</evidence>
<gene>
    <name evidence="9" type="ORF">S06H3_28280</name>
</gene>
<evidence type="ECO:0000313" key="9">
    <source>
        <dbReference type="EMBL" id="GAI27585.1"/>
    </source>
</evidence>
<evidence type="ECO:0000256" key="3">
    <source>
        <dbReference type="ARBA" id="ARBA00022475"/>
    </source>
</evidence>
<evidence type="ECO:0000259" key="8">
    <source>
        <dbReference type="PROSITE" id="PS50928"/>
    </source>
</evidence>